<evidence type="ECO:0008006" key="8">
    <source>
        <dbReference type="Google" id="ProtNLM"/>
    </source>
</evidence>
<name>A0A942TLI9_9BACI</name>
<reference evidence="6 7" key="1">
    <citation type="submission" date="2021-05" db="EMBL/GenBank/DDBJ databases">
        <title>Novel Bacillus species.</title>
        <authorList>
            <person name="Liu G."/>
        </authorList>
    </citation>
    <scope>NUCLEOTIDE SEQUENCE [LARGE SCALE GENOMIC DNA]</scope>
    <source>
        <strain evidence="6 7">FJAT-49732</strain>
    </source>
</reference>
<dbReference type="GO" id="GO:0004671">
    <property type="term" value="F:protein C-terminal S-isoprenylcysteine carboxyl O-methyltransferase activity"/>
    <property type="evidence" value="ECO:0007669"/>
    <property type="project" value="InterPro"/>
</dbReference>
<dbReference type="EMBL" id="JAGYPJ010000001">
    <property type="protein sequence ID" value="MBS4199453.1"/>
    <property type="molecule type" value="Genomic_DNA"/>
</dbReference>
<evidence type="ECO:0000256" key="1">
    <source>
        <dbReference type="ARBA" id="ARBA00004141"/>
    </source>
</evidence>
<comment type="subcellular location">
    <subcellularLocation>
        <location evidence="1">Membrane</location>
        <topology evidence="1">Multi-pass membrane protein</topology>
    </subcellularLocation>
</comment>
<dbReference type="GO" id="GO:0016020">
    <property type="term" value="C:membrane"/>
    <property type="evidence" value="ECO:0007669"/>
    <property type="project" value="UniProtKB-SubCell"/>
</dbReference>
<proteinExistence type="predicted"/>
<evidence type="ECO:0000256" key="4">
    <source>
        <dbReference type="ARBA" id="ARBA00023136"/>
    </source>
</evidence>
<feature type="transmembrane region" description="Helical" evidence="5">
    <location>
        <begin position="68"/>
        <end position="87"/>
    </location>
</feature>
<keyword evidence="2 5" id="KW-0812">Transmembrane</keyword>
<dbReference type="InterPro" id="IPR052527">
    <property type="entry name" value="Metal_cation-efflux_comp"/>
</dbReference>
<keyword evidence="4 5" id="KW-0472">Membrane</keyword>
<protein>
    <recommendedName>
        <fullName evidence="8">Isoprenylcysteine carboxyl methyltransferase</fullName>
    </recommendedName>
</protein>
<organism evidence="6 7">
    <name type="scientific">Lederbergia citrisecunda</name>
    <dbReference type="NCBI Taxonomy" id="2833583"/>
    <lineage>
        <taxon>Bacteria</taxon>
        <taxon>Bacillati</taxon>
        <taxon>Bacillota</taxon>
        <taxon>Bacilli</taxon>
        <taxon>Bacillales</taxon>
        <taxon>Bacillaceae</taxon>
        <taxon>Lederbergia</taxon>
    </lineage>
</organism>
<keyword evidence="7" id="KW-1185">Reference proteome</keyword>
<evidence type="ECO:0000256" key="5">
    <source>
        <dbReference type="SAM" id="Phobius"/>
    </source>
</evidence>
<evidence type="ECO:0000313" key="7">
    <source>
        <dbReference type="Proteomes" id="UP000682713"/>
    </source>
</evidence>
<dbReference type="InterPro" id="IPR007269">
    <property type="entry name" value="ICMT_MeTrfase"/>
</dbReference>
<feature type="transmembrane region" description="Helical" evidence="5">
    <location>
        <begin position="42"/>
        <end position="61"/>
    </location>
</feature>
<accession>A0A942TLI9</accession>
<keyword evidence="3 5" id="KW-1133">Transmembrane helix</keyword>
<comment type="caution">
    <text evidence="6">The sequence shown here is derived from an EMBL/GenBank/DDBJ whole genome shotgun (WGS) entry which is preliminary data.</text>
</comment>
<dbReference type="PANTHER" id="PTHR43847:SF1">
    <property type="entry name" value="BLL3993 PROTEIN"/>
    <property type="match status" value="1"/>
</dbReference>
<sequence>MFFLILLLIVIGQRLVELRIAKRNEHWMLKSGAKEYGQNHYHLMVLMHIGFFICLILEYLFRKPVLNKFWPVFLFIFVVAQIARIWVIKSLGKYWNTKIIVLPGIHVVKKGPFQYVKHPNYIIVTIELFVIPMIFNLYITAVLFFILNQIILRIRIPIEEKALRENTDYTKQFD</sequence>
<evidence type="ECO:0000256" key="2">
    <source>
        <dbReference type="ARBA" id="ARBA00022692"/>
    </source>
</evidence>
<dbReference type="PANTHER" id="PTHR43847">
    <property type="entry name" value="BLL3993 PROTEIN"/>
    <property type="match status" value="1"/>
</dbReference>
<gene>
    <name evidence="6" type="ORF">KHA93_07280</name>
</gene>
<evidence type="ECO:0000256" key="3">
    <source>
        <dbReference type="ARBA" id="ARBA00022989"/>
    </source>
</evidence>
<dbReference type="Pfam" id="PF04140">
    <property type="entry name" value="ICMT"/>
    <property type="match status" value="1"/>
</dbReference>
<dbReference type="AlphaFoldDB" id="A0A942TLI9"/>
<feature type="transmembrane region" description="Helical" evidence="5">
    <location>
        <begin position="121"/>
        <end position="147"/>
    </location>
</feature>
<dbReference type="RefSeq" id="WP_213110133.1">
    <property type="nucleotide sequence ID" value="NZ_JAGYPJ010000001.1"/>
</dbReference>
<dbReference type="Gene3D" id="1.20.120.1630">
    <property type="match status" value="1"/>
</dbReference>
<evidence type="ECO:0000313" key="6">
    <source>
        <dbReference type="EMBL" id="MBS4199453.1"/>
    </source>
</evidence>
<dbReference type="Proteomes" id="UP000682713">
    <property type="component" value="Unassembled WGS sequence"/>
</dbReference>